<name>A0AAD4V2G1_PRUDU</name>
<protein>
    <submittedName>
        <fullName evidence="1">Uncharacterized protein</fullName>
    </submittedName>
</protein>
<organism evidence="1 2">
    <name type="scientific">Prunus dulcis</name>
    <name type="common">Almond</name>
    <name type="synonym">Amygdalus dulcis</name>
    <dbReference type="NCBI Taxonomy" id="3755"/>
    <lineage>
        <taxon>Eukaryota</taxon>
        <taxon>Viridiplantae</taxon>
        <taxon>Streptophyta</taxon>
        <taxon>Embryophyta</taxon>
        <taxon>Tracheophyta</taxon>
        <taxon>Spermatophyta</taxon>
        <taxon>Magnoliopsida</taxon>
        <taxon>eudicotyledons</taxon>
        <taxon>Gunneridae</taxon>
        <taxon>Pentapetalae</taxon>
        <taxon>rosids</taxon>
        <taxon>fabids</taxon>
        <taxon>Rosales</taxon>
        <taxon>Rosaceae</taxon>
        <taxon>Amygdaloideae</taxon>
        <taxon>Amygdaleae</taxon>
        <taxon>Prunus</taxon>
    </lineage>
</organism>
<sequence>MEATDMDVEEQPESNPNSFKRFGLKNSIQTNFGDDYVFQIVSKYVPFVLASRFKTYSFTFCLVPTKILKIFVTELNFDSDNKTHQTNNSTFQLRCAACTSHFMLNTSISSFS</sequence>
<dbReference type="AlphaFoldDB" id="A0AAD4V2G1"/>
<gene>
    <name evidence="1" type="ORF">L3X38_045318</name>
</gene>
<comment type="caution">
    <text evidence="1">The sequence shown here is derived from an EMBL/GenBank/DDBJ whole genome shotgun (WGS) entry which is preliminary data.</text>
</comment>
<evidence type="ECO:0000313" key="1">
    <source>
        <dbReference type="EMBL" id="KAI5316142.1"/>
    </source>
</evidence>
<proteinExistence type="predicted"/>
<dbReference type="EMBL" id="JAJFAZ020000008">
    <property type="protein sequence ID" value="KAI5316142.1"/>
    <property type="molecule type" value="Genomic_DNA"/>
</dbReference>
<accession>A0AAD4V2G1</accession>
<dbReference type="Proteomes" id="UP001054821">
    <property type="component" value="Chromosome 8"/>
</dbReference>
<evidence type="ECO:0000313" key="2">
    <source>
        <dbReference type="Proteomes" id="UP001054821"/>
    </source>
</evidence>
<reference evidence="1 2" key="1">
    <citation type="journal article" date="2022" name="G3 (Bethesda)">
        <title>Whole-genome sequence and methylome profiling of the almond [Prunus dulcis (Mill.) D.A. Webb] cultivar 'Nonpareil'.</title>
        <authorList>
            <person name="D'Amico-Willman K.M."/>
            <person name="Ouma W.Z."/>
            <person name="Meulia T."/>
            <person name="Sideli G.M."/>
            <person name="Gradziel T.M."/>
            <person name="Fresnedo-Ramirez J."/>
        </authorList>
    </citation>
    <scope>NUCLEOTIDE SEQUENCE [LARGE SCALE GENOMIC DNA]</scope>
    <source>
        <strain evidence="1">Clone GOH B32 T37-40</strain>
    </source>
</reference>
<keyword evidence="2" id="KW-1185">Reference proteome</keyword>